<evidence type="ECO:0000259" key="4">
    <source>
        <dbReference type="PROSITE" id="PS51387"/>
    </source>
</evidence>
<evidence type="ECO:0000313" key="6">
    <source>
        <dbReference type="Proteomes" id="UP001390339"/>
    </source>
</evidence>
<dbReference type="Pfam" id="PF08031">
    <property type="entry name" value="BBE"/>
    <property type="match status" value="1"/>
</dbReference>
<dbReference type="InterPro" id="IPR050432">
    <property type="entry name" value="FAD-linked_Oxidoreductases_BP"/>
</dbReference>
<dbReference type="InterPro" id="IPR016169">
    <property type="entry name" value="FAD-bd_PCMH_sub2"/>
</dbReference>
<evidence type="ECO:0000256" key="3">
    <source>
        <dbReference type="SAM" id="SignalP"/>
    </source>
</evidence>
<accession>A0ABR2HY63</accession>
<protein>
    <submittedName>
        <fullName evidence="5">FAD-linked oxidoreductase ZEB1</fullName>
    </submittedName>
</protein>
<evidence type="ECO:0000256" key="1">
    <source>
        <dbReference type="ARBA" id="ARBA00005466"/>
    </source>
</evidence>
<dbReference type="InterPro" id="IPR006094">
    <property type="entry name" value="Oxid_FAD_bind_N"/>
</dbReference>
<dbReference type="PROSITE" id="PS51387">
    <property type="entry name" value="FAD_PCMH"/>
    <property type="match status" value="1"/>
</dbReference>
<name>A0ABR2HY63_9PEZI</name>
<evidence type="ECO:0000313" key="5">
    <source>
        <dbReference type="EMBL" id="KAK8854995.1"/>
    </source>
</evidence>
<dbReference type="Pfam" id="PF01565">
    <property type="entry name" value="FAD_binding_4"/>
    <property type="match status" value="1"/>
</dbReference>
<reference evidence="5 6" key="1">
    <citation type="journal article" date="2024" name="IMA Fungus">
        <title>Apiospora arundinis, a panoply of carbohydrate-active enzymes and secondary metabolites.</title>
        <authorList>
            <person name="Sorensen T."/>
            <person name="Petersen C."/>
            <person name="Muurmann A.T."/>
            <person name="Christiansen J.V."/>
            <person name="Brundto M.L."/>
            <person name="Overgaard C.K."/>
            <person name="Boysen A.T."/>
            <person name="Wollenberg R.D."/>
            <person name="Larsen T.O."/>
            <person name="Sorensen J.L."/>
            <person name="Nielsen K.L."/>
            <person name="Sondergaard T.E."/>
        </authorList>
    </citation>
    <scope>NUCLEOTIDE SEQUENCE [LARGE SCALE GENOMIC DNA]</scope>
    <source>
        <strain evidence="5 6">AAU 773</strain>
    </source>
</reference>
<dbReference type="SUPFAM" id="SSF56176">
    <property type="entry name" value="FAD-binding/transporter-associated domain-like"/>
    <property type="match status" value="1"/>
</dbReference>
<gene>
    <name evidence="5" type="ORF">PGQ11_010907</name>
</gene>
<keyword evidence="2" id="KW-0560">Oxidoreductase</keyword>
<dbReference type="EMBL" id="JAPCWZ010000007">
    <property type="protein sequence ID" value="KAK8854995.1"/>
    <property type="molecule type" value="Genomic_DNA"/>
</dbReference>
<sequence length="602" mass="65391">MRQPSILASALAFLVAVPSTVSAGVRTTWNGAEYDCKCSPEQDCWPSTAEWAALNTSVVGNLVADTPPGAVCYNTFDGPLGYVPTYDASQCSEALAQFANETWQIEQPAAALWTYFTNDTCRPTSNPSGSCTLGFYGIYVLMAKSQSHVKAGIDFAREKNLRLVIRNTGHDFIGRSTGWGSLVINTHSFQDVHFTTAYEGPGDYRGGAVTIGAGVQARDLLGKAHAQDPPVLIVTGECPTVGVAGGLVQGGGHGPLTTLHGLVADNALSFDVITAEGEYVTANADSNPDLFWALKGGGPSAFAVVLTATLKTIPETRATGVLLNINSTMTNDTDVFWEGVKIFHSQTNSFVYNGLYAYFEVFPLRFHVQPIVGLGKTASEMDILVKPMFDELKERGVPYDTSTKEFSTFYDLYIDLFEDEPAGNSALTGGWTFTHDDVARRNGDIVEAFKTVLSPREDLADQGYILGHVWNAGQHVVPRPDSSSSATHPKFRNATSKVIAALPVPPGSTWNQKQDYQHVLTDIQDAALRRAGPDGCAYVNEADPYQAEWQERFWGAAVYSRLRETRRKWDPEGVLYAVSTPGTEGWEVVEYGTKLCKRLSSV</sequence>
<dbReference type="PANTHER" id="PTHR13878">
    <property type="entry name" value="GULONOLACTONE OXIDASE"/>
    <property type="match status" value="1"/>
</dbReference>
<dbReference type="InterPro" id="IPR036318">
    <property type="entry name" value="FAD-bd_PCMH-like_sf"/>
</dbReference>
<feature type="signal peptide" evidence="3">
    <location>
        <begin position="1"/>
        <end position="22"/>
    </location>
</feature>
<comment type="similarity">
    <text evidence="1">Belongs to the oxygen-dependent FAD-linked oxidoreductase family.</text>
</comment>
<feature type="domain" description="FAD-binding PCMH-type" evidence="4">
    <location>
        <begin position="133"/>
        <end position="315"/>
    </location>
</feature>
<dbReference type="Gene3D" id="3.30.465.10">
    <property type="match status" value="1"/>
</dbReference>
<keyword evidence="3" id="KW-0732">Signal</keyword>
<keyword evidence="6" id="KW-1185">Reference proteome</keyword>
<proteinExistence type="inferred from homology"/>
<comment type="caution">
    <text evidence="5">The sequence shown here is derived from an EMBL/GenBank/DDBJ whole genome shotgun (WGS) entry which is preliminary data.</text>
</comment>
<dbReference type="InterPro" id="IPR012951">
    <property type="entry name" value="BBE"/>
</dbReference>
<dbReference type="Proteomes" id="UP001390339">
    <property type="component" value="Unassembled WGS sequence"/>
</dbReference>
<feature type="chain" id="PRO_5045122724" evidence="3">
    <location>
        <begin position="23"/>
        <end position="602"/>
    </location>
</feature>
<dbReference type="PANTHER" id="PTHR13878:SF97">
    <property type="entry name" value="ISOAMYL ALCOHOL OXIDASE"/>
    <property type="match status" value="1"/>
</dbReference>
<organism evidence="5 6">
    <name type="scientific">Apiospora arundinis</name>
    <dbReference type="NCBI Taxonomy" id="335852"/>
    <lineage>
        <taxon>Eukaryota</taxon>
        <taxon>Fungi</taxon>
        <taxon>Dikarya</taxon>
        <taxon>Ascomycota</taxon>
        <taxon>Pezizomycotina</taxon>
        <taxon>Sordariomycetes</taxon>
        <taxon>Xylariomycetidae</taxon>
        <taxon>Amphisphaeriales</taxon>
        <taxon>Apiosporaceae</taxon>
        <taxon>Apiospora</taxon>
    </lineage>
</organism>
<dbReference type="InterPro" id="IPR016166">
    <property type="entry name" value="FAD-bd_PCMH"/>
</dbReference>
<dbReference type="Gene3D" id="3.40.462.20">
    <property type="match status" value="1"/>
</dbReference>
<evidence type="ECO:0000256" key="2">
    <source>
        <dbReference type="ARBA" id="ARBA00023002"/>
    </source>
</evidence>